<evidence type="ECO:0000313" key="4">
    <source>
        <dbReference type="EMBL" id="MCM3712972.1"/>
    </source>
</evidence>
<dbReference type="PANTHER" id="PTHR31690:SF4">
    <property type="entry name" value="FUCOSE MUTAROTASE"/>
    <property type="match status" value="1"/>
</dbReference>
<organism evidence="4 5">
    <name type="scientific">Halalkalibacter oceani</name>
    <dbReference type="NCBI Taxonomy" id="1653776"/>
    <lineage>
        <taxon>Bacteria</taxon>
        <taxon>Bacillati</taxon>
        <taxon>Bacillota</taxon>
        <taxon>Bacilli</taxon>
        <taxon>Bacillales</taxon>
        <taxon>Bacillaceae</taxon>
        <taxon>Halalkalibacter</taxon>
    </lineage>
</organism>
<dbReference type="RefSeq" id="WP_251221822.1">
    <property type="nucleotide sequence ID" value="NZ_JAMBOL010000002.1"/>
</dbReference>
<dbReference type="SUPFAM" id="SSF102546">
    <property type="entry name" value="RbsD-like"/>
    <property type="match status" value="1"/>
</dbReference>
<gene>
    <name evidence="4" type="ORF">M3202_02680</name>
</gene>
<dbReference type="EMBL" id="JAMBOL010000002">
    <property type="protein sequence ID" value="MCM3712972.1"/>
    <property type="molecule type" value="Genomic_DNA"/>
</dbReference>
<dbReference type="AlphaFoldDB" id="A0A9X2IN23"/>
<dbReference type="GO" id="GO:0042806">
    <property type="term" value="F:fucose binding"/>
    <property type="evidence" value="ECO:0007669"/>
    <property type="project" value="TreeGrafter"/>
</dbReference>
<dbReference type="PANTHER" id="PTHR31690">
    <property type="entry name" value="FUCOSE MUTAROTASE"/>
    <property type="match status" value="1"/>
</dbReference>
<name>A0A9X2IN23_9BACI</name>
<dbReference type="InterPro" id="IPR050443">
    <property type="entry name" value="RbsD/FucU_mutarotase"/>
</dbReference>
<evidence type="ECO:0000313" key="5">
    <source>
        <dbReference type="Proteomes" id="UP001139179"/>
    </source>
</evidence>
<dbReference type="GO" id="GO:0006004">
    <property type="term" value="P:fucose metabolic process"/>
    <property type="evidence" value="ECO:0007669"/>
    <property type="project" value="TreeGrafter"/>
</dbReference>
<comment type="catalytic activity">
    <reaction evidence="3">
        <text>alpha-L-fucose = beta-L-fucose</text>
        <dbReference type="Rhea" id="RHEA:25580"/>
        <dbReference type="ChEBI" id="CHEBI:42548"/>
        <dbReference type="ChEBI" id="CHEBI:42589"/>
        <dbReference type="EC" id="5.1.3.29"/>
    </reaction>
</comment>
<comment type="catalytic activity">
    <reaction evidence="1">
        <text>beta-D-ribopyranose = beta-D-ribofuranose</text>
        <dbReference type="Rhea" id="RHEA:25432"/>
        <dbReference type="ChEBI" id="CHEBI:27476"/>
        <dbReference type="ChEBI" id="CHEBI:47002"/>
        <dbReference type="EC" id="5.4.99.62"/>
    </reaction>
</comment>
<dbReference type="Gene3D" id="3.40.1650.10">
    <property type="entry name" value="RbsD-like domain"/>
    <property type="match status" value="1"/>
</dbReference>
<comment type="caution">
    <text evidence="4">The sequence shown here is derived from an EMBL/GenBank/DDBJ whole genome shotgun (WGS) entry which is preliminary data.</text>
</comment>
<reference evidence="4" key="1">
    <citation type="submission" date="2022-05" db="EMBL/GenBank/DDBJ databases">
        <title>Comparative Genomics of Spacecraft Associated Microbes.</title>
        <authorList>
            <person name="Tran M.T."/>
            <person name="Wright A."/>
            <person name="Seuylemezian A."/>
            <person name="Eisen J."/>
            <person name="Coil D."/>
        </authorList>
    </citation>
    <scope>NUCLEOTIDE SEQUENCE</scope>
    <source>
        <strain evidence="4">214.1.1</strain>
    </source>
</reference>
<keyword evidence="5" id="KW-1185">Reference proteome</keyword>
<dbReference type="GO" id="GO:0036373">
    <property type="term" value="F:L-fucose mutarotase activity"/>
    <property type="evidence" value="ECO:0007669"/>
    <property type="project" value="UniProtKB-EC"/>
</dbReference>
<keyword evidence="2 4" id="KW-0413">Isomerase</keyword>
<sequence length="146" mass="16613">MLKNIPEQISPELMKVLMEMGHGDEIILADGNFPASSHAKRLIRLDGLNIPEVLQAILIYFPLDEYVDDPAILMEVVEGDPVEPLIWEEYEEILTQSSEKGKEVKLHFLQREAFYERAKTVYAIVATSEKAQYANILLKKGVIKKT</sequence>
<accession>A0A9X2IN23</accession>
<dbReference type="Pfam" id="PF05025">
    <property type="entry name" value="RbsD_FucU"/>
    <property type="match status" value="1"/>
</dbReference>
<protein>
    <submittedName>
        <fullName evidence="4">Fucose isomerase</fullName>
    </submittedName>
</protein>
<dbReference type="Proteomes" id="UP001139179">
    <property type="component" value="Unassembled WGS sequence"/>
</dbReference>
<dbReference type="GO" id="GO:0062193">
    <property type="term" value="F:D-ribose pyranase activity"/>
    <property type="evidence" value="ECO:0007669"/>
    <property type="project" value="UniProtKB-EC"/>
</dbReference>
<proteinExistence type="predicted"/>
<dbReference type="InterPro" id="IPR023750">
    <property type="entry name" value="RbsD-like_sf"/>
</dbReference>
<dbReference type="InterPro" id="IPR007721">
    <property type="entry name" value="RbsD_FucU"/>
</dbReference>
<evidence type="ECO:0000256" key="3">
    <source>
        <dbReference type="ARBA" id="ARBA00036324"/>
    </source>
</evidence>
<evidence type="ECO:0000256" key="2">
    <source>
        <dbReference type="ARBA" id="ARBA00023235"/>
    </source>
</evidence>
<evidence type="ECO:0000256" key="1">
    <source>
        <dbReference type="ARBA" id="ARBA00000223"/>
    </source>
</evidence>